<name>A0A3D9VG82_THECX</name>
<reference evidence="1 2" key="1">
    <citation type="submission" date="2018-08" db="EMBL/GenBank/DDBJ databases">
        <title>Sequencing the genomes of 1000 actinobacteria strains.</title>
        <authorList>
            <person name="Klenk H.-P."/>
        </authorList>
    </citation>
    <scope>NUCLEOTIDE SEQUENCE [LARGE SCALE GENOMIC DNA]</scope>
    <source>
        <strain evidence="1 2">DSM 22891</strain>
    </source>
</reference>
<accession>A0A3D9VG82</accession>
<dbReference type="EMBL" id="QTUC01000001">
    <property type="protein sequence ID" value="REF37164.1"/>
    <property type="molecule type" value="Genomic_DNA"/>
</dbReference>
<dbReference type="InterPro" id="IPR017853">
    <property type="entry name" value="GH"/>
</dbReference>
<keyword evidence="2" id="KW-1185">Reference proteome</keyword>
<sequence>MVAFAAPPAQSAAPQTATAYRDELGPDVFGADALGVPQPMPVEDPAFEEGAPEWERVADEPATVEIRHGVGRGDSGGAVVTVPSSAPVAWPNVGQRTAAPPARTLLRLTAWVRTNEVADGYGAYLGIDYYDATGSRITWSQSGSVRGTQDWSRLELLGEVPANTTTIAIRLLLNGHGQAVFDDVTLEAYASLDEPAHSPHVRLHETEDVLNLDVEGVGVENNVYAFVPGVLTREQRRTVEERLAVLRPTWVRVFTDTNWWATAEGYDFSGPMVQALLADLRLYDRLGARANLVMWRPLDWDPSRYGEMADAMVALLRWLRAQGVGNLAALTLYNEPNGEFPGSPSEYVEMYQTVAAALRQAGLDDIELVAGDTSQGGDAFFDTVVPPLRGLAGWSSYHEYVDYRTSLTIPTLHARNRVEVARDAGLPRLFLWESNLTGGVGAGTYSPGTHDGVLLPERYPVALKLAAYHLQALAGGVTGVSYWEAFDMRYGGPDAPLMSFGMWSSAEDGLRLRPTYYSVQLLSRFVRPDATITRIASVPDRTVLAYGVRNRDGSRLVYVLNPWDREVQVELDLIGTGSTALRYHVDERSVTEAIDQRRPVLRPQPRRVFDGQVLRDVLPPESLVLYRLASTG</sequence>
<proteinExistence type="predicted"/>
<gene>
    <name evidence="1" type="ORF">DFJ64_2603</name>
</gene>
<comment type="caution">
    <text evidence="1">The sequence shown here is derived from an EMBL/GenBank/DDBJ whole genome shotgun (WGS) entry which is preliminary data.</text>
</comment>
<dbReference type="SUPFAM" id="SSF51445">
    <property type="entry name" value="(Trans)glycosidases"/>
    <property type="match status" value="1"/>
</dbReference>
<dbReference type="Gene3D" id="2.60.120.260">
    <property type="entry name" value="Galactose-binding domain-like"/>
    <property type="match status" value="1"/>
</dbReference>
<dbReference type="AlphaFoldDB" id="A0A3D9VG82"/>
<evidence type="ECO:0000313" key="2">
    <source>
        <dbReference type="Proteomes" id="UP000256485"/>
    </source>
</evidence>
<evidence type="ECO:0000313" key="1">
    <source>
        <dbReference type="EMBL" id="REF37164.1"/>
    </source>
</evidence>
<dbReference type="Proteomes" id="UP000256485">
    <property type="component" value="Unassembled WGS sequence"/>
</dbReference>
<organism evidence="1 2">
    <name type="scientific">Thermasporomyces composti</name>
    <dbReference type="NCBI Taxonomy" id="696763"/>
    <lineage>
        <taxon>Bacteria</taxon>
        <taxon>Bacillati</taxon>
        <taxon>Actinomycetota</taxon>
        <taxon>Actinomycetes</taxon>
        <taxon>Propionibacteriales</taxon>
        <taxon>Nocardioidaceae</taxon>
        <taxon>Thermasporomyces</taxon>
    </lineage>
</organism>
<dbReference type="Gene3D" id="3.20.20.80">
    <property type="entry name" value="Glycosidases"/>
    <property type="match status" value="1"/>
</dbReference>
<protein>
    <submittedName>
        <fullName evidence="1">Uncharacterized protein</fullName>
    </submittedName>
</protein>